<dbReference type="HOGENOM" id="CLU_055769_0_4_0"/>
<dbReference type="EMBL" id="DF820463">
    <property type="protein sequence ID" value="GAK55174.1"/>
    <property type="molecule type" value="Genomic_DNA"/>
</dbReference>
<dbReference type="GO" id="GO:0003700">
    <property type="term" value="F:DNA-binding transcription factor activity"/>
    <property type="evidence" value="ECO:0007669"/>
    <property type="project" value="InterPro"/>
</dbReference>
<keyword evidence="2" id="KW-0238">DNA-binding</keyword>
<organism evidence="6 7">
    <name type="scientific">Vecturithrix granuli</name>
    <dbReference type="NCBI Taxonomy" id="1499967"/>
    <lineage>
        <taxon>Bacteria</taxon>
        <taxon>Candidatus Moduliflexota</taxon>
        <taxon>Candidatus Vecturitrichia</taxon>
        <taxon>Candidatus Vecturitrichales</taxon>
        <taxon>Candidatus Vecturitrichaceae</taxon>
        <taxon>Candidatus Vecturithrix</taxon>
    </lineage>
</organism>
<dbReference type="AlphaFoldDB" id="A0A0S6WB94"/>
<dbReference type="GO" id="GO:0003677">
    <property type="term" value="F:DNA binding"/>
    <property type="evidence" value="ECO:0007669"/>
    <property type="project" value="UniProtKB-KW"/>
</dbReference>
<dbReference type="PROSITE" id="PS51464">
    <property type="entry name" value="SIS"/>
    <property type="match status" value="1"/>
</dbReference>
<dbReference type="InterPro" id="IPR000281">
    <property type="entry name" value="HTH_RpiR"/>
</dbReference>
<dbReference type="GO" id="GO:1901135">
    <property type="term" value="P:carbohydrate derivative metabolic process"/>
    <property type="evidence" value="ECO:0007669"/>
    <property type="project" value="InterPro"/>
</dbReference>
<evidence type="ECO:0000313" key="7">
    <source>
        <dbReference type="Proteomes" id="UP000030661"/>
    </source>
</evidence>
<dbReference type="Gene3D" id="3.40.50.10490">
    <property type="entry name" value="Glucose-6-phosphate isomerase like protein, domain 1"/>
    <property type="match status" value="1"/>
</dbReference>
<keyword evidence="7" id="KW-1185">Reference proteome</keyword>
<dbReference type="PANTHER" id="PTHR30514">
    <property type="entry name" value="GLUCOKINASE"/>
    <property type="match status" value="1"/>
</dbReference>
<dbReference type="Pfam" id="PF01418">
    <property type="entry name" value="HTH_6"/>
    <property type="match status" value="1"/>
</dbReference>
<evidence type="ECO:0000256" key="2">
    <source>
        <dbReference type="ARBA" id="ARBA00023125"/>
    </source>
</evidence>
<reference evidence="6 7" key="1">
    <citation type="journal article" date="2015" name="PeerJ">
        <title>First genomic representation of candidate bacterial phylum KSB3 points to enhanced environmental sensing as a trigger of wastewater bulking.</title>
        <authorList>
            <person name="Sekiguchi Y."/>
            <person name="Ohashi A."/>
            <person name="Parks D.H."/>
            <person name="Yamauchi T."/>
            <person name="Tyson G.W."/>
            <person name="Hugenholtz P."/>
        </authorList>
    </citation>
    <scope>NUCLEOTIDE SEQUENCE [LARGE SCALE GENOMIC DNA]</scope>
</reference>
<gene>
    <name evidence="6" type="ORF">U27_02006</name>
</gene>
<evidence type="ECO:0000256" key="3">
    <source>
        <dbReference type="ARBA" id="ARBA00023163"/>
    </source>
</evidence>
<dbReference type="Proteomes" id="UP000030661">
    <property type="component" value="Unassembled WGS sequence"/>
</dbReference>
<feature type="domain" description="HTH rpiR-type" evidence="4">
    <location>
        <begin position="23"/>
        <end position="99"/>
    </location>
</feature>
<protein>
    <submittedName>
        <fullName evidence="6">Transcriptional regulator</fullName>
    </submittedName>
</protein>
<evidence type="ECO:0000313" key="6">
    <source>
        <dbReference type="EMBL" id="GAK55174.1"/>
    </source>
</evidence>
<dbReference type="InterPro" id="IPR047640">
    <property type="entry name" value="RpiR-like"/>
</dbReference>
<evidence type="ECO:0000259" key="5">
    <source>
        <dbReference type="PROSITE" id="PS51464"/>
    </source>
</evidence>
<dbReference type="Gene3D" id="1.10.10.10">
    <property type="entry name" value="Winged helix-like DNA-binding domain superfamily/Winged helix DNA-binding domain"/>
    <property type="match status" value="1"/>
</dbReference>
<dbReference type="CDD" id="cd05013">
    <property type="entry name" value="SIS_RpiR"/>
    <property type="match status" value="1"/>
</dbReference>
<keyword evidence="3" id="KW-0804">Transcription</keyword>
<dbReference type="SUPFAM" id="SSF46689">
    <property type="entry name" value="Homeodomain-like"/>
    <property type="match status" value="1"/>
</dbReference>
<dbReference type="InterPro" id="IPR001347">
    <property type="entry name" value="SIS_dom"/>
</dbReference>
<dbReference type="SUPFAM" id="SSF53697">
    <property type="entry name" value="SIS domain"/>
    <property type="match status" value="1"/>
</dbReference>
<feature type="domain" description="SIS" evidence="5">
    <location>
        <begin position="145"/>
        <end position="287"/>
    </location>
</feature>
<accession>A0A0S6WB94</accession>
<dbReference type="eggNOG" id="COG1737">
    <property type="taxonomic scope" value="Bacteria"/>
</dbReference>
<proteinExistence type="predicted"/>
<dbReference type="InterPro" id="IPR035472">
    <property type="entry name" value="RpiR-like_SIS"/>
</dbReference>
<name>A0A0S6WB94_VECG1</name>
<keyword evidence="1" id="KW-0805">Transcription regulation</keyword>
<dbReference type="GO" id="GO:0097367">
    <property type="term" value="F:carbohydrate derivative binding"/>
    <property type="evidence" value="ECO:0007669"/>
    <property type="project" value="InterPro"/>
</dbReference>
<dbReference type="PROSITE" id="PS51071">
    <property type="entry name" value="HTH_RPIR"/>
    <property type="match status" value="1"/>
</dbReference>
<dbReference type="Pfam" id="PF01380">
    <property type="entry name" value="SIS"/>
    <property type="match status" value="1"/>
</dbReference>
<evidence type="ECO:0000259" key="4">
    <source>
        <dbReference type="PROSITE" id="PS51071"/>
    </source>
</evidence>
<evidence type="ECO:0000256" key="1">
    <source>
        <dbReference type="ARBA" id="ARBA00023015"/>
    </source>
</evidence>
<dbReference type="PANTHER" id="PTHR30514:SF1">
    <property type="entry name" value="HTH-TYPE TRANSCRIPTIONAL REGULATOR HEXR-RELATED"/>
    <property type="match status" value="1"/>
</dbReference>
<dbReference type="InterPro" id="IPR036388">
    <property type="entry name" value="WH-like_DNA-bd_sf"/>
</dbReference>
<dbReference type="InterPro" id="IPR046348">
    <property type="entry name" value="SIS_dom_sf"/>
</dbReference>
<dbReference type="STRING" id="1499967.U27_02006"/>
<sequence length="314" mass="34415">MEKILHISKEVPEENGSNLQNGDNFIRRLQTRYSSLRKSEKRIADYLRQNSQQRLDMSITEFAKFLDVSEATISRFCRAVGFRGFQDLKLSLATSINITEEFQNIPRDIHQTDSTTEIGKKLADTLSGAIAETQKSLRIDDIDAAIDALAHARHITLYGIGGSSIIVYAAHHLFAKAGLSCGVYVDGYMQTVTASMMNSEGVALGVSNTGMSKHVVDALEIAASKGATTIGITSNRDSALARASTICLVTPPGQRDVPLYGGSIEAKVCQLYILDLLYLGILFKLGNITKKNLKETANALRTYYNPINYIGDLK</sequence>
<dbReference type="InterPro" id="IPR009057">
    <property type="entry name" value="Homeodomain-like_sf"/>
</dbReference>